<keyword evidence="4" id="KW-1185">Reference proteome</keyword>
<proteinExistence type="predicted"/>
<evidence type="ECO:0000256" key="1">
    <source>
        <dbReference type="SAM" id="Phobius"/>
    </source>
</evidence>
<accession>A0A6N7PNM3</accession>
<dbReference type="Proteomes" id="UP000440224">
    <property type="component" value="Unassembled WGS sequence"/>
</dbReference>
<dbReference type="Pfam" id="PF09992">
    <property type="entry name" value="NAGPA"/>
    <property type="match status" value="1"/>
</dbReference>
<dbReference type="AlphaFoldDB" id="A0A6N7PNM3"/>
<reference evidence="3 4" key="1">
    <citation type="submission" date="2019-10" db="EMBL/GenBank/DDBJ databases">
        <title>A soil myxobacterium in the family Polyangiaceae.</title>
        <authorList>
            <person name="Li Y."/>
            <person name="Wang J."/>
        </authorList>
    </citation>
    <scope>NUCLEOTIDE SEQUENCE [LARGE SCALE GENOMIC DNA]</scope>
    <source>
        <strain evidence="3 4">DSM 14734</strain>
    </source>
</reference>
<dbReference type="OrthoDB" id="5501492at2"/>
<comment type="caution">
    <text evidence="3">The sequence shown here is derived from an EMBL/GenBank/DDBJ whole genome shotgun (WGS) entry which is preliminary data.</text>
</comment>
<sequence>MTGPETDKKKKPRRWRRRLGIGLGVTLVAGGATWWAIHNVPGFGPALADGVRAVLGPSVVAWIEDTAYGVADRVNVWRHGDEAPTTFWETPAALPAAPAPELVPAKVDGAPDASAPDAPGFPPPRFDPPFANVAAKGDGTWLVMAEGSREGEPPSMAKAVVHPDRKRGFAAVAVVAMDLQRVTIRLVAGTTEPVSENVPLSARPGLIPRAEHPDLVAAFNGGFKALHGQYGMMIEGKTFLPPRKFACTVGLYRDGSVRIGTWPALAPTEPEMAAYRQTPACLVEGGELNKKLTEYNRNWGATVSGETVIRRSAIGVDATGRTLFYALGEAVTAQSLARAIKAAGAHAAAQLDVNYAFPRFLLFDHPPGAERSLAASLVPKIDYRETDYVKDPSPRDFFYVARRHP</sequence>
<dbReference type="RefSeq" id="WP_153817421.1">
    <property type="nucleotide sequence ID" value="NZ_WJIE01000001.1"/>
</dbReference>
<evidence type="ECO:0000313" key="4">
    <source>
        <dbReference type="Proteomes" id="UP000440224"/>
    </source>
</evidence>
<feature type="domain" description="Phosphodiester glycosidase" evidence="2">
    <location>
        <begin position="215"/>
        <end position="352"/>
    </location>
</feature>
<dbReference type="InterPro" id="IPR018711">
    <property type="entry name" value="NAGPA"/>
</dbReference>
<evidence type="ECO:0000259" key="2">
    <source>
        <dbReference type="Pfam" id="PF09992"/>
    </source>
</evidence>
<dbReference type="EMBL" id="WJIE01000001">
    <property type="protein sequence ID" value="MRG90511.1"/>
    <property type="molecule type" value="Genomic_DNA"/>
</dbReference>
<feature type="transmembrane region" description="Helical" evidence="1">
    <location>
        <begin position="19"/>
        <end position="37"/>
    </location>
</feature>
<organism evidence="3 4">
    <name type="scientific">Polyangium spumosum</name>
    <dbReference type="NCBI Taxonomy" id="889282"/>
    <lineage>
        <taxon>Bacteria</taxon>
        <taxon>Pseudomonadati</taxon>
        <taxon>Myxococcota</taxon>
        <taxon>Polyangia</taxon>
        <taxon>Polyangiales</taxon>
        <taxon>Polyangiaceae</taxon>
        <taxon>Polyangium</taxon>
    </lineage>
</organism>
<gene>
    <name evidence="3" type="ORF">GF068_01020</name>
</gene>
<keyword evidence="1" id="KW-0472">Membrane</keyword>
<keyword evidence="1" id="KW-1133">Transmembrane helix</keyword>
<name>A0A6N7PNM3_9BACT</name>
<protein>
    <recommendedName>
        <fullName evidence="2">Phosphodiester glycosidase domain-containing protein</fullName>
    </recommendedName>
</protein>
<evidence type="ECO:0000313" key="3">
    <source>
        <dbReference type="EMBL" id="MRG90511.1"/>
    </source>
</evidence>
<keyword evidence="1" id="KW-0812">Transmembrane</keyword>